<keyword evidence="2 5" id="KW-0812">Transmembrane</keyword>
<dbReference type="PANTHER" id="PTHR37422">
    <property type="entry name" value="TEICHURONIC ACID BIOSYNTHESIS PROTEIN TUAE"/>
    <property type="match status" value="1"/>
</dbReference>
<evidence type="ECO:0000256" key="3">
    <source>
        <dbReference type="ARBA" id="ARBA00022989"/>
    </source>
</evidence>
<keyword evidence="4 5" id="KW-0472">Membrane</keyword>
<accession>A0ABT5ZZQ3</accession>
<feature type="transmembrane region" description="Helical" evidence="5">
    <location>
        <begin position="39"/>
        <end position="59"/>
    </location>
</feature>
<feature type="transmembrane region" description="Helical" evidence="5">
    <location>
        <begin position="260"/>
        <end position="277"/>
    </location>
</feature>
<name>A0ABT5ZZQ3_9ACTN</name>
<feature type="transmembrane region" description="Helical" evidence="5">
    <location>
        <begin position="189"/>
        <end position="213"/>
    </location>
</feature>
<evidence type="ECO:0000313" key="7">
    <source>
        <dbReference type="EMBL" id="MDF3297621.1"/>
    </source>
</evidence>
<evidence type="ECO:0000256" key="4">
    <source>
        <dbReference type="ARBA" id="ARBA00023136"/>
    </source>
</evidence>
<feature type="transmembrane region" description="Helical" evidence="5">
    <location>
        <begin position="344"/>
        <end position="364"/>
    </location>
</feature>
<comment type="caution">
    <text evidence="7">The sequence shown here is derived from an EMBL/GenBank/DDBJ whole genome shotgun (WGS) entry which is preliminary data.</text>
</comment>
<feature type="domain" description="O-antigen ligase-related" evidence="6">
    <location>
        <begin position="223"/>
        <end position="359"/>
    </location>
</feature>
<dbReference type="InterPro" id="IPR007016">
    <property type="entry name" value="O-antigen_ligase-rel_domated"/>
</dbReference>
<feature type="transmembrane region" description="Helical" evidence="5">
    <location>
        <begin position="80"/>
        <end position="101"/>
    </location>
</feature>
<evidence type="ECO:0000256" key="5">
    <source>
        <dbReference type="SAM" id="Phobius"/>
    </source>
</evidence>
<dbReference type="RefSeq" id="WP_276107146.1">
    <property type="nucleotide sequence ID" value="NZ_JARJBB010000001.1"/>
</dbReference>
<evidence type="ECO:0000259" key="6">
    <source>
        <dbReference type="Pfam" id="PF04932"/>
    </source>
</evidence>
<feature type="transmembrane region" description="Helical" evidence="5">
    <location>
        <begin position="376"/>
        <end position="392"/>
    </location>
</feature>
<evidence type="ECO:0000313" key="8">
    <source>
        <dbReference type="Proteomes" id="UP001221150"/>
    </source>
</evidence>
<feature type="transmembrane region" description="Helical" evidence="5">
    <location>
        <begin position="233"/>
        <end position="253"/>
    </location>
</feature>
<evidence type="ECO:0000256" key="1">
    <source>
        <dbReference type="ARBA" id="ARBA00004141"/>
    </source>
</evidence>
<evidence type="ECO:0000256" key="2">
    <source>
        <dbReference type="ARBA" id="ARBA00022692"/>
    </source>
</evidence>
<gene>
    <name evidence="7" type="ORF">P3H78_03070</name>
</gene>
<feature type="transmembrane region" description="Helical" evidence="5">
    <location>
        <begin position="107"/>
        <end position="124"/>
    </location>
</feature>
<keyword evidence="8" id="KW-1185">Reference proteome</keyword>
<dbReference type="PANTHER" id="PTHR37422:SF13">
    <property type="entry name" value="LIPOPOLYSACCHARIDE BIOSYNTHESIS PROTEIN PA4999-RELATED"/>
    <property type="match status" value="1"/>
</dbReference>
<dbReference type="EMBL" id="JARJBB010000001">
    <property type="protein sequence ID" value="MDF3297621.1"/>
    <property type="molecule type" value="Genomic_DNA"/>
</dbReference>
<proteinExistence type="predicted"/>
<keyword evidence="3 5" id="KW-1133">Transmembrane helix</keyword>
<dbReference type="InterPro" id="IPR051533">
    <property type="entry name" value="WaaL-like"/>
</dbReference>
<dbReference type="GO" id="GO:0016874">
    <property type="term" value="F:ligase activity"/>
    <property type="evidence" value="ECO:0007669"/>
    <property type="project" value="UniProtKB-KW"/>
</dbReference>
<reference evidence="7 8" key="1">
    <citation type="submission" date="2023-03" db="EMBL/GenBank/DDBJ databases">
        <title>Draft genome sequence of Streptomyces sp. K1PA1 isolated from peat swamp forest in Thailand.</title>
        <authorList>
            <person name="Klaysubun C."/>
            <person name="Duangmal K."/>
        </authorList>
    </citation>
    <scope>NUCLEOTIDE SEQUENCE [LARGE SCALE GENOMIC DNA]</scope>
    <source>
        <strain evidence="7 8">K1PA1</strain>
    </source>
</reference>
<organism evidence="7 8">
    <name type="scientific">Streptomyces tropicalis</name>
    <dbReference type="NCBI Taxonomy" id="3034234"/>
    <lineage>
        <taxon>Bacteria</taxon>
        <taxon>Bacillati</taxon>
        <taxon>Actinomycetota</taxon>
        <taxon>Actinomycetes</taxon>
        <taxon>Kitasatosporales</taxon>
        <taxon>Streptomycetaceae</taxon>
        <taxon>Streptomyces</taxon>
    </lineage>
</organism>
<keyword evidence="7" id="KW-0436">Ligase</keyword>
<comment type="subcellular location">
    <subcellularLocation>
        <location evidence="1">Membrane</location>
        <topology evidence="1">Multi-pass membrane protein</topology>
    </subcellularLocation>
</comment>
<protein>
    <submittedName>
        <fullName evidence="7">O-antigen ligase family protein</fullName>
    </submittedName>
</protein>
<dbReference type="Pfam" id="PF04932">
    <property type="entry name" value="Wzy_C"/>
    <property type="match status" value="1"/>
</dbReference>
<sequence length="435" mass="45208">MTDTGRRNLGSIAAVVIGRVPMLVAGPVAMYLVLLHGTLAAAAAVVVCLALAVWTRPDVAQLMLLGLVPVAAAADPEGTFLPTLVLGTVVLLLFRAVLSGVRPRLDVLLILLLACAVTVSCLLPQESFLVGRQWKACALLLTGLGVLTASVLAPPDPRRIAQVVATSGAGVAAYLLVRGEYASGRLTGLGLNPNYLGAAVSVSLVAGVGLARFSRSWQWLVPVAVSAAALLQTRSRGAFLAAGAGLACVLLVDRPRRHKVLIAAAILAAVTVLPGSLDSLEGGLTGSRTSAELTANSEVRKQAALLAVHVAWDHPLRGIGYAMFPEFARSSPSLGIYINTHNDYLRLAAESGLVTLALLGALLWRGLARRLSGHHATLQSLGVAYAVGLLFANVLTNVVISTPFWVSLGCLLAHGAHRKPAPSLSPPSRESRKAE</sequence>
<feature type="transmembrane region" description="Helical" evidence="5">
    <location>
        <begin position="160"/>
        <end position="177"/>
    </location>
</feature>
<dbReference type="Proteomes" id="UP001221150">
    <property type="component" value="Unassembled WGS sequence"/>
</dbReference>